<comment type="caution">
    <text evidence="1">The sequence shown here is derived from an EMBL/GenBank/DDBJ whole genome shotgun (WGS) entry which is preliminary data.</text>
</comment>
<dbReference type="Proteomes" id="UP000078599">
    <property type="component" value="Unassembled WGS sequence"/>
</dbReference>
<evidence type="ECO:0000313" key="2">
    <source>
        <dbReference type="Proteomes" id="UP000078599"/>
    </source>
</evidence>
<reference evidence="1 2" key="1">
    <citation type="submission" date="2015-03" db="EMBL/GenBank/DDBJ databases">
        <authorList>
            <person name="Regsiter A."/>
            <person name="william w."/>
        </authorList>
    </citation>
    <scope>NUCLEOTIDE SEQUENCE [LARGE SCALE GENOMIC DNA]</scope>
    <source>
        <strain evidence="1 2">CB1</strain>
    </source>
</reference>
<proteinExistence type="predicted"/>
<accession>A0ABP1Z146</accession>
<name>A0ABP1Z146_THIA3</name>
<dbReference type="EMBL" id="CTRI01000007">
    <property type="protein sequence ID" value="CQR30662.1"/>
    <property type="molecule type" value="Genomic_DNA"/>
</dbReference>
<organism evidence="1 2">
    <name type="scientific">Thiomonas arsenitoxydans (strain DSM 22701 / CIP 110005 / 3As)</name>
    <dbReference type="NCBI Taxonomy" id="426114"/>
    <lineage>
        <taxon>Bacteria</taxon>
        <taxon>Pseudomonadati</taxon>
        <taxon>Pseudomonadota</taxon>
        <taxon>Betaproteobacteria</taxon>
        <taxon>Burkholderiales</taxon>
        <taxon>Thiomonas</taxon>
    </lineage>
</organism>
<gene>
    <name evidence="1" type="ORF">THICB1_150089</name>
</gene>
<protein>
    <submittedName>
        <fullName evidence="1">Uncharacterized protein</fullName>
    </submittedName>
</protein>
<evidence type="ECO:0000313" key="1">
    <source>
        <dbReference type="EMBL" id="CQR30662.1"/>
    </source>
</evidence>
<keyword evidence="2" id="KW-1185">Reference proteome</keyword>
<sequence>MNTHNHPSIRLDFGFSMTIFQKLDGLIGMFAKYFADGLNAYFRMGLWIICHRYNFFL</sequence>